<reference evidence="4 5" key="1">
    <citation type="submission" date="2011-02" db="EMBL/GenBank/DDBJ databases">
        <title>The Genome Sequence of Sphaeroforma arctica JP610.</title>
        <authorList>
            <consortium name="The Broad Institute Genome Sequencing Platform"/>
            <person name="Russ C."/>
            <person name="Cuomo C."/>
            <person name="Young S.K."/>
            <person name="Zeng Q."/>
            <person name="Gargeya S."/>
            <person name="Alvarado L."/>
            <person name="Berlin A."/>
            <person name="Chapman S.B."/>
            <person name="Chen Z."/>
            <person name="Freedman E."/>
            <person name="Gellesch M."/>
            <person name="Goldberg J."/>
            <person name="Griggs A."/>
            <person name="Gujja S."/>
            <person name="Heilman E."/>
            <person name="Heiman D."/>
            <person name="Howarth C."/>
            <person name="Mehta T."/>
            <person name="Neiman D."/>
            <person name="Pearson M."/>
            <person name="Roberts A."/>
            <person name="Saif S."/>
            <person name="Shea T."/>
            <person name="Shenoy N."/>
            <person name="Sisk P."/>
            <person name="Stolte C."/>
            <person name="Sykes S."/>
            <person name="White J."/>
            <person name="Yandava C."/>
            <person name="Burger G."/>
            <person name="Gray M.W."/>
            <person name="Holland P.W.H."/>
            <person name="King N."/>
            <person name="Lang F.B.F."/>
            <person name="Roger A.J."/>
            <person name="Ruiz-Trillo I."/>
            <person name="Haas B."/>
            <person name="Nusbaum C."/>
            <person name="Birren B."/>
        </authorList>
    </citation>
    <scope>NUCLEOTIDE SEQUENCE [LARGE SCALE GENOMIC DNA]</scope>
    <source>
        <strain evidence="4 5">JP610</strain>
    </source>
</reference>
<dbReference type="STRING" id="667725.A0A0L0G427"/>
<dbReference type="RefSeq" id="XP_014157769.1">
    <property type="nucleotide sequence ID" value="XM_014302294.1"/>
</dbReference>
<dbReference type="PANTHER" id="PTHR24346">
    <property type="entry name" value="MAP/MICROTUBULE AFFINITY-REGULATING KINASE"/>
    <property type="match status" value="1"/>
</dbReference>
<evidence type="ECO:0000313" key="5">
    <source>
        <dbReference type="Proteomes" id="UP000054560"/>
    </source>
</evidence>
<dbReference type="InterPro" id="IPR011009">
    <property type="entry name" value="Kinase-like_dom_sf"/>
</dbReference>
<dbReference type="AlphaFoldDB" id="A0A0L0G427"/>
<accession>A0A0L0G427</accession>
<keyword evidence="4" id="KW-0418">Kinase</keyword>
<dbReference type="PROSITE" id="PS50011">
    <property type="entry name" value="PROTEIN_KINASE_DOM"/>
    <property type="match status" value="1"/>
</dbReference>
<feature type="domain" description="Protein kinase" evidence="3">
    <location>
        <begin position="1"/>
        <end position="265"/>
    </location>
</feature>
<dbReference type="GeneID" id="25904396"/>
<evidence type="ECO:0000256" key="2">
    <source>
        <dbReference type="ARBA" id="ARBA00022840"/>
    </source>
</evidence>
<dbReference type="Proteomes" id="UP000054560">
    <property type="component" value="Unassembled WGS sequence"/>
</dbReference>
<dbReference type="Pfam" id="PF00069">
    <property type="entry name" value="Pkinase"/>
    <property type="match status" value="1"/>
</dbReference>
<dbReference type="OrthoDB" id="68483at2759"/>
<evidence type="ECO:0000256" key="1">
    <source>
        <dbReference type="ARBA" id="ARBA00022741"/>
    </source>
</evidence>
<evidence type="ECO:0000259" key="3">
    <source>
        <dbReference type="PROSITE" id="PS50011"/>
    </source>
</evidence>
<dbReference type="GO" id="GO:0035556">
    <property type="term" value="P:intracellular signal transduction"/>
    <property type="evidence" value="ECO:0007669"/>
    <property type="project" value="TreeGrafter"/>
</dbReference>
<dbReference type="SMART" id="SM00220">
    <property type="entry name" value="S_TKc"/>
    <property type="match status" value="1"/>
</dbReference>
<dbReference type="GO" id="GO:0004674">
    <property type="term" value="F:protein serine/threonine kinase activity"/>
    <property type="evidence" value="ECO:0007669"/>
    <property type="project" value="TreeGrafter"/>
</dbReference>
<proteinExistence type="predicted"/>
<keyword evidence="5" id="KW-1185">Reference proteome</keyword>
<dbReference type="EMBL" id="KQ241804">
    <property type="protein sequence ID" value="KNC83867.1"/>
    <property type="molecule type" value="Genomic_DNA"/>
</dbReference>
<dbReference type="eggNOG" id="KOG0585">
    <property type="taxonomic scope" value="Eukaryota"/>
</dbReference>
<evidence type="ECO:0000313" key="4">
    <source>
        <dbReference type="EMBL" id="KNC83867.1"/>
    </source>
</evidence>
<keyword evidence="4" id="KW-0808">Transferase</keyword>
<dbReference type="CDD" id="cd14008">
    <property type="entry name" value="STKc_LKB1_CaMKK"/>
    <property type="match status" value="1"/>
</dbReference>
<protein>
    <submittedName>
        <fullName evidence="4">CAMKK protein kinase</fullName>
    </submittedName>
</protein>
<keyword evidence="1" id="KW-0547">Nucleotide-binding</keyword>
<dbReference type="InterPro" id="IPR008271">
    <property type="entry name" value="Ser/Thr_kinase_AS"/>
</dbReference>
<dbReference type="PANTHER" id="PTHR24346:SF77">
    <property type="entry name" value="SERINE THREONINE PROTEIN KINASE"/>
    <property type="match status" value="1"/>
</dbReference>
<sequence>MDANYGKHSVKKCEDGQKKIFALKIVRRPAARHHFGSARKAEYMSFRNEVDIWKTLDHPNVVRLYEVIDDESINKMYLVMEYLSGGTIEYADAEGHPLLDMKTTKRYFKELMSALAYLHNLGIIHRDIKPENLLLSGEGHIKICDFGSAQASSISVRRTMGSPAFFAPELFLDGSNGYETQWEAEDQLTGAVDVWAAGITLYLFVYGHTPFEGLSMAELQRQVLNNYLTFPWEVDPMCQSIILECLQKSKADRIEAYDVLECDWFQMKDESEVENCIANPYVDWLYGLLRAPLKVLESIWAITKWVFFGTTDDDLV</sequence>
<gene>
    <name evidence="4" type="ORF">SARC_03892</name>
</gene>
<organism evidence="4 5">
    <name type="scientific">Sphaeroforma arctica JP610</name>
    <dbReference type="NCBI Taxonomy" id="667725"/>
    <lineage>
        <taxon>Eukaryota</taxon>
        <taxon>Ichthyosporea</taxon>
        <taxon>Ichthyophonida</taxon>
        <taxon>Sphaeroforma</taxon>
    </lineage>
</organism>
<dbReference type="GO" id="GO:0005524">
    <property type="term" value="F:ATP binding"/>
    <property type="evidence" value="ECO:0007669"/>
    <property type="project" value="UniProtKB-KW"/>
</dbReference>
<dbReference type="InterPro" id="IPR000719">
    <property type="entry name" value="Prot_kinase_dom"/>
</dbReference>
<dbReference type="PROSITE" id="PS00108">
    <property type="entry name" value="PROTEIN_KINASE_ST"/>
    <property type="match status" value="1"/>
</dbReference>
<dbReference type="Gene3D" id="1.10.510.10">
    <property type="entry name" value="Transferase(Phosphotransferase) domain 1"/>
    <property type="match status" value="1"/>
</dbReference>
<dbReference type="SUPFAM" id="SSF56112">
    <property type="entry name" value="Protein kinase-like (PK-like)"/>
    <property type="match status" value="1"/>
</dbReference>
<keyword evidence="2" id="KW-0067">ATP-binding</keyword>
<name>A0A0L0G427_9EUKA</name>
<dbReference type="GO" id="GO:0005737">
    <property type="term" value="C:cytoplasm"/>
    <property type="evidence" value="ECO:0007669"/>
    <property type="project" value="TreeGrafter"/>
</dbReference>